<dbReference type="OrthoDB" id="9798772at2"/>
<evidence type="ECO:0000256" key="1">
    <source>
        <dbReference type="ARBA" id="ARBA00022988"/>
    </source>
</evidence>
<comment type="function">
    <text evidence="3">Required for maturation of urease via the functional incorporation of the urease nickel metallocenter.</text>
</comment>
<comment type="similarity">
    <text evidence="3">Belongs to the UreF family.</text>
</comment>
<name>A0A1G7MIR8_9RHOB</name>
<dbReference type="GO" id="GO:0016151">
    <property type="term" value="F:nickel cation binding"/>
    <property type="evidence" value="ECO:0007669"/>
    <property type="project" value="UniProtKB-UniRule"/>
</dbReference>
<reference evidence="5" key="1">
    <citation type="submission" date="2016-10" db="EMBL/GenBank/DDBJ databases">
        <authorList>
            <person name="Varghese N."/>
            <person name="Submissions S."/>
        </authorList>
    </citation>
    <scope>NUCLEOTIDE SEQUENCE [LARGE SCALE GENOMIC DNA]</scope>
    <source>
        <strain evidence="5">DSM 10146</strain>
    </source>
</reference>
<dbReference type="Gene3D" id="1.10.4190.10">
    <property type="entry name" value="Urease accessory protein UreF"/>
    <property type="match status" value="1"/>
</dbReference>
<sequence>MSDALSLLRLLQCSDSAFPSGAFAFSSGLETLVNEGRVQGADDMARLLEAQVIPRWLEFDRPFLRRAFHAEGPEALLDIDTTCHLQNTVERLATASRRIGRSLLTVHARVGTPGAEAYRNHLRAAALPHATGYEPVVQGMIGAGLRLSLAQAEAGALNTVVTGMTSAAVRLGRLGALDAQSVLAGIAAAMAEGLAGTAPAQPGAFAPLIEIAAQRRMAGQISLFAT</sequence>
<evidence type="ECO:0000313" key="4">
    <source>
        <dbReference type="EMBL" id="SDF61049.1"/>
    </source>
</evidence>
<dbReference type="STRING" id="282683.SAMN04488105_13512"/>
<evidence type="ECO:0000256" key="2">
    <source>
        <dbReference type="ARBA" id="ARBA00023186"/>
    </source>
</evidence>
<dbReference type="PIRSF" id="PIRSF009467">
    <property type="entry name" value="Ureas_acces_UreF"/>
    <property type="match status" value="1"/>
</dbReference>
<comment type="subcellular location">
    <subcellularLocation>
        <location evidence="3">Cytoplasm</location>
    </subcellularLocation>
</comment>
<keyword evidence="2 3" id="KW-0143">Chaperone</keyword>
<organism evidence="4 5">
    <name type="scientific">Salipiger thiooxidans</name>
    <dbReference type="NCBI Taxonomy" id="282683"/>
    <lineage>
        <taxon>Bacteria</taxon>
        <taxon>Pseudomonadati</taxon>
        <taxon>Pseudomonadota</taxon>
        <taxon>Alphaproteobacteria</taxon>
        <taxon>Rhodobacterales</taxon>
        <taxon>Roseobacteraceae</taxon>
        <taxon>Salipiger</taxon>
    </lineage>
</organism>
<evidence type="ECO:0000256" key="3">
    <source>
        <dbReference type="HAMAP-Rule" id="MF_01385"/>
    </source>
</evidence>
<proteinExistence type="inferred from homology"/>
<dbReference type="InterPro" id="IPR002639">
    <property type="entry name" value="UreF"/>
</dbReference>
<dbReference type="RefSeq" id="WP_089964108.1">
    <property type="nucleotide sequence ID" value="NZ_FNAV01000035.1"/>
</dbReference>
<dbReference type="Proteomes" id="UP000198994">
    <property type="component" value="Unassembled WGS sequence"/>
</dbReference>
<dbReference type="AlphaFoldDB" id="A0A1G7MIR8"/>
<dbReference type="InterPro" id="IPR038277">
    <property type="entry name" value="UreF_sf"/>
</dbReference>
<dbReference type="PANTHER" id="PTHR33620:SF1">
    <property type="entry name" value="UREASE ACCESSORY PROTEIN F"/>
    <property type="match status" value="1"/>
</dbReference>
<protein>
    <recommendedName>
        <fullName evidence="3">Urease accessory protein UreF</fullName>
    </recommendedName>
</protein>
<dbReference type="Pfam" id="PF01730">
    <property type="entry name" value="UreF"/>
    <property type="match status" value="1"/>
</dbReference>
<accession>A0A1G7MIR8</accession>
<dbReference type="GO" id="GO:0005737">
    <property type="term" value="C:cytoplasm"/>
    <property type="evidence" value="ECO:0007669"/>
    <property type="project" value="UniProtKB-SubCell"/>
</dbReference>
<keyword evidence="1 3" id="KW-0996">Nickel insertion</keyword>
<dbReference type="PANTHER" id="PTHR33620">
    <property type="entry name" value="UREASE ACCESSORY PROTEIN F"/>
    <property type="match status" value="1"/>
</dbReference>
<comment type="subunit">
    <text evidence="3">UreD, UreF and UreG form a complex that acts as a GTP-hydrolysis-dependent molecular chaperone, activating the urease apoprotein by helping to assemble the nickel containing metallocenter of UreC. The UreE protein probably delivers the nickel.</text>
</comment>
<keyword evidence="3" id="KW-0963">Cytoplasm</keyword>
<keyword evidence="5" id="KW-1185">Reference proteome</keyword>
<gene>
    <name evidence="3" type="primary">ureF</name>
    <name evidence="4" type="ORF">SAMN04488105_13512</name>
</gene>
<evidence type="ECO:0000313" key="5">
    <source>
        <dbReference type="Proteomes" id="UP000198994"/>
    </source>
</evidence>
<dbReference type="HAMAP" id="MF_01385">
    <property type="entry name" value="UreF"/>
    <property type="match status" value="1"/>
</dbReference>
<dbReference type="EMBL" id="FNAV01000035">
    <property type="protein sequence ID" value="SDF61049.1"/>
    <property type="molecule type" value="Genomic_DNA"/>
</dbReference>